<dbReference type="SMART" id="SM00267">
    <property type="entry name" value="GGDEF"/>
    <property type="match status" value="1"/>
</dbReference>
<feature type="domain" description="GGDEF" evidence="3">
    <location>
        <begin position="396"/>
        <end position="527"/>
    </location>
</feature>
<feature type="domain" description="EAL" evidence="2">
    <location>
        <begin position="535"/>
        <end position="785"/>
    </location>
</feature>
<dbReference type="EMBL" id="CZQD01000028">
    <property type="protein sequence ID" value="CUS56582.1"/>
    <property type="molecule type" value="Genomic_DNA"/>
</dbReference>
<dbReference type="GO" id="GO:0071111">
    <property type="term" value="F:cyclic-guanylate-specific phosphodiesterase activity"/>
    <property type="evidence" value="ECO:0007669"/>
    <property type="project" value="InterPro"/>
</dbReference>
<dbReference type="AlphaFoldDB" id="A0A161JQ66"/>
<dbReference type="PROSITE" id="PS50887">
    <property type="entry name" value="GGDEF"/>
    <property type="match status" value="1"/>
</dbReference>
<keyword evidence="1" id="KW-0472">Membrane</keyword>
<dbReference type="Gene3D" id="3.20.20.450">
    <property type="entry name" value="EAL domain"/>
    <property type="match status" value="1"/>
</dbReference>
<dbReference type="InterPro" id="IPR035919">
    <property type="entry name" value="EAL_sf"/>
</dbReference>
<dbReference type="Gene3D" id="3.30.70.270">
    <property type="match status" value="1"/>
</dbReference>
<dbReference type="PANTHER" id="PTHR33121">
    <property type="entry name" value="CYCLIC DI-GMP PHOSPHODIESTERASE PDEF"/>
    <property type="match status" value="1"/>
</dbReference>
<proteinExistence type="predicted"/>
<dbReference type="InterPro" id="IPR043128">
    <property type="entry name" value="Rev_trsase/Diguanyl_cyclase"/>
</dbReference>
<feature type="transmembrane region" description="Helical" evidence="1">
    <location>
        <begin position="326"/>
        <end position="349"/>
    </location>
</feature>
<dbReference type="SUPFAM" id="SSF55073">
    <property type="entry name" value="Nucleotide cyclase"/>
    <property type="match status" value="1"/>
</dbReference>
<evidence type="ECO:0000259" key="3">
    <source>
        <dbReference type="PROSITE" id="PS50887"/>
    </source>
</evidence>
<dbReference type="SUPFAM" id="SSF141868">
    <property type="entry name" value="EAL domain-like"/>
    <property type="match status" value="1"/>
</dbReference>
<dbReference type="InterPro" id="IPR050706">
    <property type="entry name" value="Cyclic-di-GMP_PDE-like"/>
</dbReference>
<feature type="transmembrane region" description="Helical" evidence="1">
    <location>
        <begin position="302"/>
        <end position="320"/>
    </location>
</feature>
<accession>A0A161JQ66</accession>
<keyword evidence="1" id="KW-0812">Transmembrane</keyword>
<protein>
    <submittedName>
        <fullName evidence="4">Diguanylate cyclase/phosphodiesterase (GGDEF &amp; EAL domains) with PAS/PAC sensor(S)</fullName>
    </submittedName>
</protein>
<keyword evidence="1" id="KW-1133">Transmembrane helix</keyword>
<dbReference type="InterPro" id="IPR000160">
    <property type="entry name" value="GGDEF_dom"/>
</dbReference>
<evidence type="ECO:0000313" key="4">
    <source>
        <dbReference type="EMBL" id="CUS56582.1"/>
    </source>
</evidence>
<dbReference type="CDD" id="cd01948">
    <property type="entry name" value="EAL"/>
    <property type="match status" value="1"/>
</dbReference>
<dbReference type="SMART" id="SM01080">
    <property type="entry name" value="CHASE2"/>
    <property type="match status" value="1"/>
</dbReference>
<dbReference type="InterPro" id="IPR007890">
    <property type="entry name" value="CHASE2"/>
</dbReference>
<dbReference type="PANTHER" id="PTHR33121:SF79">
    <property type="entry name" value="CYCLIC DI-GMP PHOSPHODIESTERASE PDED-RELATED"/>
    <property type="match status" value="1"/>
</dbReference>
<dbReference type="Pfam" id="PF00563">
    <property type="entry name" value="EAL"/>
    <property type="match status" value="1"/>
</dbReference>
<sequence>MSKSPKLSAVYDLFWRMRGCLIGCLSLVVFSFSGASVSLDNNLASTRMNALSLAPSGTVTIVTIDAESISKAGEWPWPRERFAQALDNLNAAGAGMIALDVDFSARSSPEGDAALVQAVQDNAGWIALPAFLQRDYRQSNTPFGELAENAVIASVNVELSRDGRLRKYRRGFVHEGKYIPTLGGLLAGAEPSDTRAFMIDYGIDADQIDTISFDDVLHNRFDPKLIAGRSVVIGATALELGDLLSTPHSPAMPGVYVHALGYESLVQNRALTSPSKLPMLILGMALLMITSVVARHTPLRQLFGIHVLVMSSVLVIPFIIQNFFPISINTSSLIFALGWSSAAGIWNAFSRHKRALLEQESNYLTYMAEHDSETGMPNRRSMLAALTDLHRTDPEASILVVTFGIRRFGELRGAIGYTNAKTLIRSAAERLYETGTGLTHYHLGASVLGTLIRVGDQDSVDKCIDDVRSALQHTIVVAGQSLHIELSAGVAMIASQTDDEETALSRASLSLDHARRTRRDLVRWGEAQFEDPQLRLALLTEVNVGLDRDEFHLVYQPKICTRSNEIVGVEALMRWNHPAFGQIAPDSFITVAEKTGAIDKLTLWAIKQAIRDQSTMRRMGVDAAIAVNMSARSLLEIDFCRQLADTINQSGATIAIEITETAVMEQPELAICSANAFRDAGIKLAIDDYGAGQSSIAYLKRLPADELKLDRSMISDVRDSQRDRMILKSTFDLAHALGMRVVCEGVEDEATYDALKALGCDAIQGYLTGRPMAVDKLIAFSRSRRLPANHLLPEHSLAETGT</sequence>
<gene>
    <name evidence="4" type="ORF">MGWOODY_Hyp2477</name>
</gene>
<evidence type="ECO:0000259" key="2">
    <source>
        <dbReference type="PROSITE" id="PS50883"/>
    </source>
</evidence>
<evidence type="ECO:0000256" key="1">
    <source>
        <dbReference type="SAM" id="Phobius"/>
    </source>
</evidence>
<dbReference type="Pfam" id="PF05226">
    <property type="entry name" value="CHASE2"/>
    <property type="match status" value="1"/>
</dbReference>
<feature type="transmembrane region" description="Helical" evidence="1">
    <location>
        <begin position="277"/>
        <end position="295"/>
    </location>
</feature>
<reference evidence="4" key="1">
    <citation type="submission" date="2015-10" db="EMBL/GenBank/DDBJ databases">
        <authorList>
            <person name="Gilbert D.G."/>
        </authorList>
    </citation>
    <scope>NUCLEOTIDE SEQUENCE</scope>
</reference>
<name>A0A161JQ66_9ZZZZ</name>
<dbReference type="SMART" id="SM00052">
    <property type="entry name" value="EAL"/>
    <property type="match status" value="1"/>
</dbReference>
<dbReference type="InterPro" id="IPR001633">
    <property type="entry name" value="EAL_dom"/>
</dbReference>
<organism evidence="4">
    <name type="scientific">hydrothermal vent metagenome</name>
    <dbReference type="NCBI Taxonomy" id="652676"/>
    <lineage>
        <taxon>unclassified sequences</taxon>
        <taxon>metagenomes</taxon>
        <taxon>ecological metagenomes</taxon>
    </lineage>
</organism>
<dbReference type="Pfam" id="PF00990">
    <property type="entry name" value="GGDEF"/>
    <property type="match status" value="1"/>
</dbReference>
<dbReference type="InterPro" id="IPR029787">
    <property type="entry name" value="Nucleotide_cyclase"/>
</dbReference>
<dbReference type="PROSITE" id="PS50883">
    <property type="entry name" value="EAL"/>
    <property type="match status" value="1"/>
</dbReference>